<sequence>MPSFITNFLFLASSLEFTVQSASIGKNRRALMACPLVMPPPSPNPFEAEEPTLAGYYLTTSTRGQAVLTKTEVWAAFISSPNGSLGLWGSAAPQPFQCSGFGFLNVVPPVLDSPQYFPLKWDNSALTTWNATVGSTLTKLGDPSSSSFVACKPDTSDVYSLFLQGTGTLPQTLTDTIETSFDVSKCIETRILVRAIDS</sequence>
<reference evidence="2 3" key="1">
    <citation type="submission" date="2014-04" db="EMBL/GenBank/DDBJ databases">
        <authorList>
            <consortium name="DOE Joint Genome Institute"/>
            <person name="Kuo A."/>
            <person name="Girlanda M."/>
            <person name="Perotto S."/>
            <person name="Kohler A."/>
            <person name="Nagy L.G."/>
            <person name="Floudas D."/>
            <person name="Copeland A."/>
            <person name="Barry K.W."/>
            <person name="Cichocki N."/>
            <person name="Veneault-Fourrey C."/>
            <person name="LaButti K."/>
            <person name="Lindquist E.A."/>
            <person name="Lipzen A."/>
            <person name="Lundell T."/>
            <person name="Morin E."/>
            <person name="Murat C."/>
            <person name="Sun H."/>
            <person name="Tunlid A."/>
            <person name="Henrissat B."/>
            <person name="Grigoriev I.V."/>
            <person name="Hibbett D.S."/>
            <person name="Martin F."/>
            <person name="Nordberg H.P."/>
            <person name="Cantor M.N."/>
            <person name="Hua S.X."/>
        </authorList>
    </citation>
    <scope>NUCLEOTIDE SEQUENCE [LARGE SCALE GENOMIC DNA]</scope>
    <source>
        <strain evidence="2 3">MUT 4182</strain>
    </source>
</reference>
<evidence type="ECO:0000313" key="2">
    <source>
        <dbReference type="EMBL" id="KIO30734.1"/>
    </source>
</evidence>
<keyword evidence="1" id="KW-0732">Signal</keyword>
<feature type="chain" id="PRO_5002168825" evidence="1">
    <location>
        <begin position="22"/>
        <end position="198"/>
    </location>
</feature>
<dbReference type="EMBL" id="KN822969">
    <property type="protein sequence ID" value="KIO30734.1"/>
    <property type="molecule type" value="Genomic_DNA"/>
</dbReference>
<accession>A0A0C3QS40</accession>
<dbReference type="AlphaFoldDB" id="A0A0C3QS40"/>
<evidence type="ECO:0000256" key="1">
    <source>
        <dbReference type="SAM" id="SignalP"/>
    </source>
</evidence>
<keyword evidence="3" id="KW-1185">Reference proteome</keyword>
<proteinExistence type="predicted"/>
<name>A0A0C3QS40_9AGAM</name>
<dbReference type="Proteomes" id="UP000054248">
    <property type="component" value="Unassembled WGS sequence"/>
</dbReference>
<gene>
    <name evidence="2" type="ORF">M407DRAFT_20263</name>
</gene>
<evidence type="ECO:0000313" key="3">
    <source>
        <dbReference type="Proteomes" id="UP000054248"/>
    </source>
</evidence>
<protein>
    <submittedName>
        <fullName evidence="2">Uncharacterized protein</fullName>
    </submittedName>
</protein>
<organism evidence="2 3">
    <name type="scientific">Tulasnella calospora MUT 4182</name>
    <dbReference type="NCBI Taxonomy" id="1051891"/>
    <lineage>
        <taxon>Eukaryota</taxon>
        <taxon>Fungi</taxon>
        <taxon>Dikarya</taxon>
        <taxon>Basidiomycota</taxon>
        <taxon>Agaricomycotina</taxon>
        <taxon>Agaricomycetes</taxon>
        <taxon>Cantharellales</taxon>
        <taxon>Tulasnellaceae</taxon>
        <taxon>Tulasnella</taxon>
    </lineage>
</organism>
<feature type="signal peptide" evidence="1">
    <location>
        <begin position="1"/>
        <end position="21"/>
    </location>
</feature>
<reference evidence="3" key="2">
    <citation type="submission" date="2015-01" db="EMBL/GenBank/DDBJ databases">
        <title>Evolutionary Origins and Diversification of the Mycorrhizal Mutualists.</title>
        <authorList>
            <consortium name="DOE Joint Genome Institute"/>
            <consortium name="Mycorrhizal Genomics Consortium"/>
            <person name="Kohler A."/>
            <person name="Kuo A."/>
            <person name="Nagy L.G."/>
            <person name="Floudas D."/>
            <person name="Copeland A."/>
            <person name="Barry K.W."/>
            <person name="Cichocki N."/>
            <person name="Veneault-Fourrey C."/>
            <person name="LaButti K."/>
            <person name="Lindquist E.A."/>
            <person name="Lipzen A."/>
            <person name="Lundell T."/>
            <person name="Morin E."/>
            <person name="Murat C."/>
            <person name="Riley R."/>
            <person name="Ohm R."/>
            <person name="Sun H."/>
            <person name="Tunlid A."/>
            <person name="Henrissat B."/>
            <person name="Grigoriev I.V."/>
            <person name="Hibbett D.S."/>
            <person name="Martin F."/>
        </authorList>
    </citation>
    <scope>NUCLEOTIDE SEQUENCE [LARGE SCALE GENOMIC DNA]</scope>
    <source>
        <strain evidence="3">MUT 4182</strain>
    </source>
</reference>
<dbReference type="HOGENOM" id="CLU_1385088_0_0_1"/>